<accession>A0A840MRT6</accession>
<dbReference type="GO" id="GO:0046872">
    <property type="term" value="F:metal ion binding"/>
    <property type="evidence" value="ECO:0007669"/>
    <property type="project" value="UniProtKB-KW"/>
</dbReference>
<dbReference type="InterPro" id="IPR017941">
    <property type="entry name" value="Rieske_2Fe-2S"/>
</dbReference>
<name>A0A840MRT6_9PROT</name>
<dbReference type="GO" id="GO:0051537">
    <property type="term" value="F:2 iron, 2 sulfur cluster binding"/>
    <property type="evidence" value="ECO:0007669"/>
    <property type="project" value="UniProtKB-KW"/>
</dbReference>
<keyword evidence="1" id="KW-0001">2Fe-2S</keyword>
<feature type="domain" description="Rieske" evidence="5">
    <location>
        <begin position="6"/>
        <end position="112"/>
    </location>
</feature>
<gene>
    <name evidence="6" type="ORF">HNQ59_003135</name>
</gene>
<dbReference type="SUPFAM" id="SSF50022">
    <property type="entry name" value="ISP domain"/>
    <property type="match status" value="1"/>
</dbReference>
<protein>
    <submittedName>
        <fullName evidence="6">Nitrite reductase/ring-hydroxylating ferredoxin subunit</fullName>
    </submittedName>
</protein>
<evidence type="ECO:0000259" key="5">
    <source>
        <dbReference type="PROSITE" id="PS51296"/>
    </source>
</evidence>
<dbReference type="PROSITE" id="PS51296">
    <property type="entry name" value="RIESKE"/>
    <property type="match status" value="1"/>
</dbReference>
<evidence type="ECO:0000256" key="3">
    <source>
        <dbReference type="ARBA" id="ARBA00023004"/>
    </source>
</evidence>
<comment type="caution">
    <text evidence="6">The sequence shown here is derived from an EMBL/GenBank/DDBJ whole genome shotgun (WGS) entry which is preliminary data.</text>
</comment>
<evidence type="ECO:0000313" key="6">
    <source>
        <dbReference type="EMBL" id="MBB5019827.1"/>
    </source>
</evidence>
<evidence type="ECO:0000256" key="1">
    <source>
        <dbReference type="ARBA" id="ARBA00022714"/>
    </source>
</evidence>
<evidence type="ECO:0000256" key="2">
    <source>
        <dbReference type="ARBA" id="ARBA00022723"/>
    </source>
</evidence>
<dbReference type="AlphaFoldDB" id="A0A840MRT6"/>
<sequence length="119" mass="13370">MADAERLICAASELQEGGTGKRFQVALQGRLRNAFAIRWHGQVYAYVNECQHVPIELDWNEGQFFDLSGSYLVCATHGAYYAPDSGYCLGGPCKGRVLQKLSVIERDEQIFWIDETTYG</sequence>
<keyword evidence="3" id="KW-0408">Iron</keyword>
<dbReference type="PANTHER" id="PTHR40261">
    <property type="match status" value="1"/>
</dbReference>
<keyword evidence="2" id="KW-0479">Metal-binding</keyword>
<proteinExistence type="predicted"/>
<dbReference type="PANTHER" id="PTHR40261:SF1">
    <property type="entry name" value="RIESKE DOMAIN-CONTAINING PROTEIN"/>
    <property type="match status" value="1"/>
</dbReference>
<dbReference type="Proteomes" id="UP000575898">
    <property type="component" value="Unassembled WGS sequence"/>
</dbReference>
<evidence type="ECO:0000256" key="4">
    <source>
        <dbReference type="ARBA" id="ARBA00023014"/>
    </source>
</evidence>
<dbReference type="Pfam" id="PF00355">
    <property type="entry name" value="Rieske"/>
    <property type="match status" value="1"/>
</dbReference>
<reference evidence="6 7" key="1">
    <citation type="submission" date="2020-08" db="EMBL/GenBank/DDBJ databases">
        <title>Genomic Encyclopedia of Type Strains, Phase IV (KMG-IV): sequencing the most valuable type-strain genomes for metagenomic binning, comparative biology and taxonomic classification.</title>
        <authorList>
            <person name="Goeker M."/>
        </authorList>
    </citation>
    <scope>NUCLEOTIDE SEQUENCE [LARGE SCALE GENOMIC DNA]</scope>
    <source>
        <strain evidence="6 7">DSM 27165</strain>
    </source>
</reference>
<keyword evidence="7" id="KW-1185">Reference proteome</keyword>
<dbReference type="Gene3D" id="2.102.10.10">
    <property type="entry name" value="Rieske [2Fe-2S] iron-sulphur domain"/>
    <property type="match status" value="1"/>
</dbReference>
<organism evidence="6 7">
    <name type="scientific">Chitinivorax tropicus</name>
    <dbReference type="NCBI Taxonomy" id="714531"/>
    <lineage>
        <taxon>Bacteria</taxon>
        <taxon>Pseudomonadati</taxon>
        <taxon>Pseudomonadota</taxon>
        <taxon>Betaproteobacteria</taxon>
        <taxon>Chitinivorax</taxon>
    </lineage>
</organism>
<keyword evidence="4" id="KW-0411">Iron-sulfur</keyword>
<dbReference type="EMBL" id="JACHHY010000020">
    <property type="protein sequence ID" value="MBB5019827.1"/>
    <property type="molecule type" value="Genomic_DNA"/>
</dbReference>
<dbReference type="CDD" id="cd03467">
    <property type="entry name" value="Rieske"/>
    <property type="match status" value="1"/>
</dbReference>
<evidence type="ECO:0000313" key="7">
    <source>
        <dbReference type="Proteomes" id="UP000575898"/>
    </source>
</evidence>
<dbReference type="InterPro" id="IPR036922">
    <property type="entry name" value="Rieske_2Fe-2S_sf"/>
</dbReference>
<dbReference type="RefSeq" id="WP_184041248.1">
    <property type="nucleotide sequence ID" value="NZ_JACHHY010000020.1"/>
</dbReference>